<comment type="caution">
    <text evidence="1">The sequence shown here is derived from an EMBL/GenBank/DDBJ whole genome shotgun (WGS) entry which is preliminary data.</text>
</comment>
<organism evidence="1 2">
    <name type="scientific">Skermanella aerolata</name>
    <dbReference type="NCBI Taxonomy" id="393310"/>
    <lineage>
        <taxon>Bacteria</taxon>
        <taxon>Pseudomonadati</taxon>
        <taxon>Pseudomonadota</taxon>
        <taxon>Alphaproteobacteria</taxon>
        <taxon>Rhodospirillales</taxon>
        <taxon>Azospirillaceae</taxon>
        <taxon>Skermanella</taxon>
    </lineage>
</organism>
<gene>
    <name evidence="1" type="ORF">SAE02_53350</name>
</gene>
<accession>A0A512DXI2</accession>
<sequence length="72" mass="8020">MKTGSNYWPVLYVGTFGFSKTSSDPLTSNLSEEIMLLVQTDGRNDCPRQAGAWKRPRQGPAEMIVRTAMVAR</sequence>
<evidence type="ECO:0000313" key="1">
    <source>
        <dbReference type="EMBL" id="GEO41187.1"/>
    </source>
</evidence>
<proteinExistence type="predicted"/>
<protein>
    <submittedName>
        <fullName evidence="1">Uncharacterized protein</fullName>
    </submittedName>
</protein>
<reference evidence="1 2" key="1">
    <citation type="submission" date="2019-07" db="EMBL/GenBank/DDBJ databases">
        <title>Whole genome shotgun sequence of Skermanella aerolata NBRC 106429.</title>
        <authorList>
            <person name="Hosoyama A."/>
            <person name="Uohara A."/>
            <person name="Ohji S."/>
            <person name="Ichikawa N."/>
        </authorList>
    </citation>
    <scope>NUCLEOTIDE SEQUENCE [LARGE SCALE GENOMIC DNA]</scope>
    <source>
        <strain evidence="1 2">NBRC 106429</strain>
    </source>
</reference>
<name>A0A512DXI2_9PROT</name>
<dbReference type="AlphaFoldDB" id="A0A512DXI2"/>
<dbReference type="Proteomes" id="UP000321523">
    <property type="component" value="Unassembled WGS sequence"/>
</dbReference>
<evidence type="ECO:0000313" key="2">
    <source>
        <dbReference type="Proteomes" id="UP000321523"/>
    </source>
</evidence>
<dbReference type="EMBL" id="BJYZ01000026">
    <property type="protein sequence ID" value="GEO41187.1"/>
    <property type="molecule type" value="Genomic_DNA"/>
</dbReference>
<keyword evidence="2" id="KW-1185">Reference proteome</keyword>